<dbReference type="SMART" id="SM00388">
    <property type="entry name" value="HisKA"/>
    <property type="match status" value="1"/>
</dbReference>
<gene>
    <name evidence="8" type="ORF">METZ01_LOCUS10120</name>
</gene>
<sequence>MNIMNKETNIYEQILNSMIFPLIVVNQKKEVHMINSSGESFFQTSSKMIIGRSIMEFIPFSSPVISLIDNCIEKESSYYEYNIDLTTPKTGIHKDVDIQISKIVNDSNKYQIIFLEDRYEKNFISRNKNTEDGKALSYMSALLAHEIKNPLSGIRGAAQLVEKRLEPEDREMTKLICSEVDRIKRLIDNLDVFDSSNSLELKSLNIHSILRHVGEIVKNTYGDKIIVSEEFDPSIPNVLGNEDQLIQMFLNLVNNSCEALVDTTTSGRIIIKSSYEYGYTIKGVGGKNKLSLPIKISIIDNGPGIPQNITSSIFQPFVSSKRTGEGGLGLTIVNKIINDHNGVIDFETDSGGTTFIARLANE</sequence>
<organism evidence="8">
    <name type="scientific">marine metagenome</name>
    <dbReference type="NCBI Taxonomy" id="408172"/>
    <lineage>
        <taxon>unclassified sequences</taxon>
        <taxon>metagenomes</taxon>
        <taxon>ecological metagenomes</taxon>
    </lineage>
</organism>
<evidence type="ECO:0000256" key="5">
    <source>
        <dbReference type="ARBA" id="ARBA00022840"/>
    </source>
</evidence>
<dbReference type="SUPFAM" id="SSF55785">
    <property type="entry name" value="PYP-like sensor domain (PAS domain)"/>
    <property type="match status" value="1"/>
</dbReference>
<feature type="domain" description="Histidine kinase" evidence="7">
    <location>
        <begin position="142"/>
        <end position="362"/>
    </location>
</feature>
<evidence type="ECO:0000256" key="6">
    <source>
        <dbReference type="ARBA" id="ARBA00023012"/>
    </source>
</evidence>
<dbReference type="Pfam" id="PF00512">
    <property type="entry name" value="HisKA"/>
    <property type="match status" value="1"/>
</dbReference>
<dbReference type="InterPro" id="IPR003594">
    <property type="entry name" value="HATPase_dom"/>
</dbReference>
<dbReference type="InterPro" id="IPR005467">
    <property type="entry name" value="His_kinase_dom"/>
</dbReference>
<reference evidence="8" key="1">
    <citation type="submission" date="2018-05" db="EMBL/GenBank/DDBJ databases">
        <authorList>
            <person name="Lanie J.A."/>
            <person name="Ng W.-L."/>
            <person name="Kazmierczak K.M."/>
            <person name="Andrzejewski T.M."/>
            <person name="Davidsen T.M."/>
            <person name="Wayne K.J."/>
            <person name="Tettelin H."/>
            <person name="Glass J.I."/>
            <person name="Rusch D."/>
            <person name="Podicherti R."/>
            <person name="Tsui H.-C.T."/>
            <person name="Winkler M.E."/>
        </authorList>
    </citation>
    <scope>NUCLEOTIDE SEQUENCE</scope>
</reference>
<dbReference type="Pfam" id="PF02518">
    <property type="entry name" value="HATPase_c"/>
    <property type="match status" value="1"/>
</dbReference>
<keyword evidence="1" id="KW-0597">Phosphoprotein</keyword>
<dbReference type="InterPro" id="IPR000014">
    <property type="entry name" value="PAS"/>
</dbReference>
<dbReference type="Pfam" id="PF00989">
    <property type="entry name" value="PAS"/>
    <property type="match status" value="1"/>
</dbReference>
<dbReference type="CDD" id="cd00082">
    <property type="entry name" value="HisKA"/>
    <property type="match status" value="1"/>
</dbReference>
<dbReference type="SUPFAM" id="SSF55874">
    <property type="entry name" value="ATPase domain of HSP90 chaperone/DNA topoisomerase II/histidine kinase"/>
    <property type="match status" value="1"/>
</dbReference>
<dbReference type="Gene3D" id="3.30.450.20">
    <property type="entry name" value="PAS domain"/>
    <property type="match status" value="1"/>
</dbReference>
<evidence type="ECO:0000259" key="7">
    <source>
        <dbReference type="PROSITE" id="PS50109"/>
    </source>
</evidence>
<protein>
    <recommendedName>
        <fullName evidence="7">Histidine kinase domain-containing protein</fullName>
    </recommendedName>
</protein>
<evidence type="ECO:0000256" key="1">
    <source>
        <dbReference type="ARBA" id="ARBA00022553"/>
    </source>
</evidence>
<dbReference type="Gene3D" id="3.30.565.10">
    <property type="entry name" value="Histidine kinase-like ATPase, C-terminal domain"/>
    <property type="match status" value="1"/>
</dbReference>
<dbReference type="InterPro" id="IPR035965">
    <property type="entry name" value="PAS-like_dom_sf"/>
</dbReference>
<keyword evidence="6" id="KW-0902">Two-component regulatory system</keyword>
<dbReference type="SMART" id="SM00387">
    <property type="entry name" value="HATPase_c"/>
    <property type="match status" value="1"/>
</dbReference>
<dbReference type="GO" id="GO:0006355">
    <property type="term" value="P:regulation of DNA-templated transcription"/>
    <property type="evidence" value="ECO:0007669"/>
    <property type="project" value="InterPro"/>
</dbReference>
<evidence type="ECO:0000313" key="8">
    <source>
        <dbReference type="EMBL" id="SUZ57266.1"/>
    </source>
</evidence>
<dbReference type="GO" id="GO:0000155">
    <property type="term" value="F:phosphorelay sensor kinase activity"/>
    <property type="evidence" value="ECO:0007669"/>
    <property type="project" value="InterPro"/>
</dbReference>
<dbReference type="EMBL" id="UINC01000553">
    <property type="protein sequence ID" value="SUZ57266.1"/>
    <property type="molecule type" value="Genomic_DNA"/>
</dbReference>
<dbReference type="InterPro" id="IPR036890">
    <property type="entry name" value="HATPase_C_sf"/>
</dbReference>
<keyword evidence="3" id="KW-0547">Nucleotide-binding</keyword>
<name>A0A381NRN7_9ZZZZ</name>
<dbReference type="PANTHER" id="PTHR43065:SF10">
    <property type="entry name" value="PEROXIDE STRESS-ACTIVATED HISTIDINE KINASE MAK3"/>
    <property type="match status" value="1"/>
</dbReference>
<dbReference type="InterPro" id="IPR036097">
    <property type="entry name" value="HisK_dim/P_sf"/>
</dbReference>
<dbReference type="PROSITE" id="PS50109">
    <property type="entry name" value="HIS_KIN"/>
    <property type="match status" value="1"/>
</dbReference>
<keyword evidence="4" id="KW-0418">Kinase</keyword>
<dbReference type="SMART" id="SM00091">
    <property type="entry name" value="PAS"/>
    <property type="match status" value="1"/>
</dbReference>
<dbReference type="Gene3D" id="1.10.287.130">
    <property type="match status" value="1"/>
</dbReference>
<evidence type="ECO:0000256" key="3">
    <source>
        <dbReference type="ARBA" id="ARBA00022741"/>
    </source>
</evidence>
<dbReference type="SUPFAM" id="SSF47384">
    <property type="entry name" value="Homodimeric domain of signal transducing histidine kinase"/>
    <property type="match status" value="1"/>
</dbReference>
<evidence type="ECO:0000256" key="4">
    <source>
        <dbReference type="ARBA" id="ARBA00022777"/>
    </source>
</evidence>
<dbReference type="AlphaFoldDB" id="A0A381NRN7"/>
<dbReference type="InterPro" id="IPR003661">
    <property type="entry name" value="HisK_dim/P_dom"/>
</dbReference>
<dbReference type="GO" id="GO:0005524">
    <property type="term" value="F:ATP binding"/>
    <property type="evidence" value="ECO:0007669"/>
    <property type="project" value="UniProtKB-KW"/>
</dbReference>
<dbReference type="PANTHER" id="PTHR43065">
    <property type="entry name" value="SENSOR HISTIDINE KINASE"/>
    <property type="match status" value="1"/>
</dbReference>
<proteinExistence type="predicted"/>
<keyword evidence="2" id="KW-0808">Transferase</keyword>
<dbReference type="InterPro" id="IPR013767">
    <property type="entry name" value="PAS_fold"/>
</dbReference>
<dbReference type="PRINTS" id="PR00344">
    <property type="entry name" value="BCTRLSENSOR"/>
</dbReference>
<keyword evidence="5" id="KW-0067">ATP-binding</keyword>
<dbReference type="InterPro" id="IPR004358">
    <property type="entry name" value="Sig_transdc_His_kin-like_C"/>
</dbReference>
<accession>A0A381NRN7</accession>
<evidence type="ECO:0000256" key="2">
    <source>
        <dbReference type="ARBA" id="ARBA00022679"/>
    </source>
</evidence>